<name>A0A9Q0WEV8_9ROSI</name>
<dbReference type="EMBL" id="JAPFFM010000004">
    <property type="protein sequence ID" value="KAJ6765156.1"/>
    <property type="molecule type" value="Genomic_DNA"/>
</dbReference>
<proteinExistence type="predicted"/>
<sequence length="105" mass="10994">MLMMLLTTSSATHTNTGLITRTPRAAPSGKSDLLLPVFLRQRCARIEASTCSGMNIIPSDSANELIAKELIKKFGFTRVDGTKAPASAPSPALARSPALAPSPEG</sequence>
<feature type="region of interest" description="Disordered" evidence="1">
    <location>
        <begin position="82"/>
        <end position="105"/>
    </location>
</feature>
<reference evidence="2" key="1">
    <citation type="submission" date="2022-11" db="EMBL/GenBank/DDBJ databases">
        <authorList>
            <person name="Hyden B.L."/>
            <person name="Feng K."/>
            <person name="Yates T."/>
            <person name="Jawdy S."/>
            <person name="Smart L.B."/>
            <person name="Muchero W."/>
        </authorList>
    </citation>
    <scope>NUCLEOTIDE SEQUENCE</scope>
    <source>
        <tissue evidence="2">Shoot tip</tissue>
    </source>
</reference>
<feature type="compositionally biased region" description="Low complexity" evidence="1">
    <location>
        <begin position="84"/>
        <end position="105"/>
    </location>
</feature>
<evidence type="ECO:0000313" key="2">
    <source>
        <dbReference type="EMBL" id="KAJ6765156.1"/>
    </source>
</evidence>
<dbReference type="AlphaFoldDB" id="A0A9Q0WEV8"/>
<reference evidence="2" key="2">
    <citation type="journal article" date="2023" name="Int. J. Mol. Sci.">
        <title>De Novo Assembly and Annotation of 11 Diverse Shrub Willow (Salix) Genomes Reveals Novel Gene Organization in Sex-Linked Regions.</title>
        <authorList>
            <person name="Hyden B."/>
            <person name="Feng K."/>
            <person name="Yates T.B."/>
            <person name="Jawdy S."/>
            <person name="Cereghino C."/>
            <person name="Smart L.B."/>
            <person name="Muchero W."/>
        </authorList>
    </citation>
    <scope>NUCLEOTIDE SEQUENCE</scope>
    <source>
        <tissue evidence="2">Shoot tip</tissue>
    </source>
</reference>
<keyword evidence="3" id="KW-1185">Reference proteome</keyword>
<evidence type="ECO:0000256" key="1">
    <source>
        <dbReference type="SAM" id="MobiDB-lite"/>
    </source>
</evidence>
<dbReference type="Proteomes" id="UP001151752">
    <property type="component" value="Chromosome 12"/>
</dbReference>
<organism evidence="2 3">
    <name type="scientific">Salix koriyanagi</name>
    <dbReference type="NCBI Taxonomy" id="2511006"/>
    <lineage>
        <taxon>Eukaryota</taxon>
        <taxon>Viridiplantae</taxon>
        <taxon>Streptophyta</taxon>
        <taxon>Embryophyta</taxon>
        <taxon>Tracheophyta</taxon>
        <taxon>Spermatophyta</taxon>
        <taxon>Magnoliopsida</taxon>
        <taxon>eudicotyledons</taxon>
        <taxon>Gunneridae</taxon>
        <taxon>Pentapetalae</taxon>
        <taxon>rosids</taxon>
        <taxon>fabids</taxon>
        <taxon>Malpighiales</taxon>
        <taxon>Salicaceae</taxon>
        <taxon>Saliceae</taxon>
        <taxon>Salix</taxon>
    </lineage>
</organism>
<comment type="caution">
    <text evidence="2">The sequence shown here is derived from an EMBL/GenBank/DDBJ whole genome shotgun (WGS) entry which is preliminary data.</text>
</comment>
<accession>A0A9Q0WEV8</accession>
<evidence type="ECO:0000313" key="3">
    <source>
        <dbReference type="Proteomes" id="UP001151752"/>
    </source>
</evidence>
<protein>
    <submittedName>
        <fullName evidence="2">Uncharacterized protein</fullName>
    </submittedName>
</protein>
<gene>
    <name evidence="2" type="ORF">OIU74_023943</name>
</gene>